<proteinExistence type="predicted"/>
<organism evidence="1 2">
    <name type="scientific">Castanea mollissima</name>
    <name type="common">Chinese chestnut</name>
    <dbReference type="NCBI Taxonomy" id="60419"/>
    <lineage>
        <taxon>Eukaryota</taxon>
        <taxon>Viridiplantae</taxon>
        <taxon>Streptophyta</taxon>
        <taxon>Embryophyta</taxon>
        <taxon>Tracheophyta</taxon>
        <taxon>Spermatophyta</taxon>
        <taxon>Magnoliopsida</taxon>
        <taxon>eudicotyledons</taxon>
        <taxon>Gunneridae</taxon>
        <taxon>Pentapetalae</taxon>
        <taxon>rosids</taxon>
        <taxon>fabids</taxon>
        <taxon>Fagales</taxon>
        <taxon>Fagaceae</taxon>
        <taxon>Castanea</taxon>
    </lineage>
</organism>
<protein>
    <submittedName>
        <fullName evidence="1">Uncharacterized protein</fullName>
    </submittedName>
</protein>
<dbReference type="AlphaFoldDB" id="A0A8J4R2N3"/>
<dbReference type="EMBL" id="JRKL02003040">
    <property type="protein sequence ID" value="KAF3956603.1"/>
    <property type="molecule type" value="Genomic_DNA"/>
</dbReference>
<dbReference type="Proteomes" id="UP000737018">
    <property type="component" value="Unassembled WGS sequence"/>
</dbReference>
<evidence type="ECO:0000313" key="1">
    <source>
        <dbReference type="EMBL" id="KAF3956603.1"/>
    </source>
</evidence>
<reference evidence="1" key="1">
    <citation type="submission" date="2020-03" db="EMBL/GenBank/DDBJ databases">
        <title>Castanea mollissima Vanexum genome sequencing.</title>
        <authorList>
            <person name="Staton M."/>
        </authorList>
    </citation>
    <scope>NUCLEOTIDE SEQUENCE</scope>
    <source>
        <tissue evidence="1">Leaf</tissue>
    </source>
</reference>
<accession>A0A8J4R2N3</accession>
<evidence type="ECO:0000313" key="2">
    <source>
        <dbReference type="Proteomes" id="UP000737018"/>
    </source>
</evidence>
<comment type="caution">
    <text evidence="1">The sequence shown here is derived from an EMBL/GenBank/DDBJ whole genome shotgun (WGS) entry which is preliminary data.</text>
</comment>
<name>A0A8J4R2N3_9ROSI</name>
<sequence length="70" mass="7845">MNTGGFDLTSQIHNSQPIYPFPFKLGLNPGIRGVWETLITSHNKNQYYYPSLLLHFSPINSHGGTRGVTI</sequence>
<keyword evidence="2" id="KW-1185">Reference proteome</keyword>
<gene>
    <name evidence="1" type="ORF">CMV_018283</name>
</gene>